<gene>
    <name evidence="1" type="ORF">SAMN05216562_0816</name>
</gene>
<reference evidence="2" key="1">
    <citation type="submission" date="2016-10" db="EMBL/GenBank/DDBJ databases">
        <authorList>
            <person name="Varghese N."/>
            <person name="Submissions S."/>
        </authorList>
    </citation>
    <scope>NUCLEOTIDE SEQUENCE [LARGE SCALE GENOMIC DNA]</scope>
    <source>
        <strain evidence="2">CGMCC 1.10657</strain>
    </source>
</reference>
<dbReference type="Proteomes" id="UP000198658">
    <property type="component" value="Unassembled WGS sequence"/>
</dbReference>
<protein>
    <submittedName>
        <fullName evidence="1">Uncharacterized protein</fullName>
    </submittedName>
</protein>
<sequence>MSINLVHSVYLEAGRWQYDLNFYSNFEVMLLLRNPPRDPLDAWGTESSHPQDARTYQGEQVVTLFRQVMREVKCYLFRFRPPYIYFSIGYDNSRRNLYLRLARMLAACGYIYAETPGKAGCFYCYRAMSEGKAAV</sequence>
<keyword evidence="2" id="KW-1185">Reference proteome</keyword>
<dbReference type="STRING" id="658218.SAMN05216562_0816"/>
<proteinExistence type="predicted"/>
<dbReference type="EMBL" id="FNQO01000001">
    <property type="protein sequence ID" value="SDZ85900.1"/>
    <property type="molecule type" value="Genomic_DNA"/>
</dbReference>
<organism evidence="1 2">
    <name type="scientific">Microbulbifer marinus</name>
    <dbReference type="NCBI Taxonomy" id="658218"/>
    <lineage>
        <taxon>Bacteria</taxon>
        <taxon>Pseudomonadati</taxon>
        <taxon>Pseudomonadota</taxon>
        <taxon>Gammaproteobacteria</taxon>
        <taxon>Cellvibrionales</taxon>
        <taxon>Microbulbiferaceae</taxon>
        <taxon>Microbulbifer</taxon>
    </lineage>
</organism>
<dbReference type="OrthoDB" id="9990558at2"/>
<evidence type="ECO:0000313" key="2">
    <source>
        <dbReference type="Proteomes" id="UP000198658"/>
    </source>
</evidence>
<name>A0A1H3WG19_9GAMM</name>
<evidence type="ECO:0000313" key="1">
    <source>
        <dbReference type="EMBL" id="SDZ85900.1"/>
    </source>
</evidence>
<accession>A0A1H3WG19</accession>
<dbReference type="AlphaFoldDB" id="A0A1H3WG19"/>
<dbReference type="RefSeq" id="WP_091385403.1">
    <property type="nucleotide sequence ID" value="NZ_FNQO01000001.1"/>
</dbReference>